<evidence type="ECO:0000259" key="1">
    <source>
        <dbReference type="PROSITE" id="PS50222"/>
    </source>
</evidence>
<feature type="domain" description="EF-hand" evidence="1">
    <location>
        <begin position="225"/>
        <end position="260"/>
    </location>
</feature>
<evidence type="ECO:0000313" key="2">
    <source>
        <dbReference type="EMBL" id="GEX28130.1"/>
    </source>
</evidence>
<reference evidence="2" key="1">
    <citation type="journal article" date="2019" name="Sci. Rep.">
        <title>Draft genome of Tanacetum cinerariifolium, the natural source of mosquito coil.</title>
        <authorList>
            <person name="Yamashiro T."/>
            <person name="Shiraishi A."/>
            <person name="Satake H."/>
            <person name="Nakayama K."/>
        </authorList>
    </citation>
    <scope>NUCLEOTIDE SEQUENCE</scope>
</reference>
<dbReference type="PANTHER" id="PTHR11895">
    <property type="entry name" value="TRANSAMIDASE"/>
    <property type="match status" value="1"/>
</dbReference>
<dbReference type="InterPro" id="IPR036928">
    <property type="entry name" value="AS_sf"/>
</dbReference>
<dbReference type="Gene3D" id="3.90.1300.10">
    <property type="entry name" value="Amidase signature (AS) domain"/>
    <property type="match status" value="2"/>
</dbReference>
<organism evidence="2">
    <name type="scientific">Tanacetum cinerariifolium</name>
    <name type="common">Dalmatian daisy</name>
    <name type="synonym">Chrysanthemum cinerariifolium</name>
    <dbReference type="NCBI Taxonomy" id="118510"/>
    <lineage>
        <taxon>Eukaryota</taxon>
        <taxon>Viridiplantae</taxon>
        <taxon>Streptophyta</taxon>
        <taxon>Embryophyta</taxon>
        <taxon>Tracheophyta</taxon>
        <taxon>Spermatophyta</taxon>
        <taxon>Magnoliopsida</taxon>
        <taxon>eudicotyledons</taxon>
        <taxon>Gunneridae</taxon>
        <taxon>Pentapetalae</taxon>
        <taxon>asterids</taxon>
        <taxon>campanulids</taxon>
        <taxon>Asterales</taxon>
        <taxon>Asteraceae</taxon>
        <taxon>Asteroideae</taxon>
        <taxon>Anthemideae</taxon>
        <taxon>Anthemidinae</taxon>
        <taxon>Tanacetum</taxon>
    </lineage>
</organism>
<dbReference type="AlphaFoldDB" id="A0A699H3K2"/>
<dbReference type="SUPFAM" id="SSF75304">
    <property type="entry name" value="Amidase signature (AS) enzymes"/>
    <property type="match status" value="1"/>
</dbReference>
<dbReference type="PROSITE" id="PS50222">
    <property type="entry name" value="EF_HAND_2"/>
    <property type="match status" value="1"/>
</dbReference>
<dbReference type="PANTHER" id="PTHR11895:SF73">
    <property type="entry name" value="AMIDASE FAMILY PROTEIN"/>
    <property type="match status" value="1"/>
</dbReference>
<comment type="caution">
    <text evidence="2">The sequence shown here is derived from an EMBL/GenBank/DDBJ whole genome shotgun (WGS) entry which is preliminary data.</text>
</comment>
<dbReference type="InterPro" id="IPR002048">
    <property type="entry name" value="EF_hand_dom"/>
</dbReference>
<dbReference type="InterPro" id="IPR000120">
    <property type="entry name" value="Amidase"/>
</dbReference>
<protein>
    <recommendedName>
        <fullName evidence="1">EF-hand domain-containing protein</fullName>
    </recommendedName>
</protein>
<dbReference type="GO" id="GO:0050567">
    <property type="term" value="F:glutaminyl-tRNA synthase (glutamine-hydrolyzing) activity"/>
    <property type="evidence" value="ECO:0007669"/>
    <property type="project" value="TreeGrafter"/>
</dbReference>
<accession>A0A699H3K2</accession>
<proteinExistence type="predicted"/>
<dbReference type="EMBL" id="BKCJ010099294">
    <property type="protein sequence ID" value="GEX28130.1"/>
    <property type="molecule type" value="Genomic_DNA"/>
</dbReference>
<sequence length="273" mass="30399">MIFAVPEYKTTWGSTTFKDQVLETEAWAYQRLKSAGAVLVGKLLHLLVLLPALELVWFLSPAGSITYPAARCGVTALRPTFGAVGRTGVLRLSESLDKFIDPDDFSSRNIFLDDPFSVDITKLTLMGRNYLVCEFDVVCIQDLLICNCQQSQSARGKLIQQVWESFTVDAFVGGSLVGMPVMVVPVGFEKIQDPPTNETRSIYAPPDDHDHIAETDRDGSIDYNENMGDEVNIISEFDANDVGEITYEELCDMIREAKVQKTGHVHTIVSEYF</sequence>
<gene>
    <name evidence="2" type="ORF">Tci_300105</name>
</gene>
<dbReference type="GO" id="GO:0005509">
    <property type="term" value="F:calcium ion binding"/>
    <property type="evidence" value="ECO:0007669"/>
    <property type="project" value="InterPro"/>
</dbReference>
<name>A0A699H3K2_TANCI</name>